<accession>A0A8S5UGM1</accession>
<evidence type="ECO:0000313" key="1">
    <source>
        <dbReference type="EMBL" id="DAF93649.1"/>
    </source>
</evidence>
<dbReference type="EMBL" id="BK016086">
    <property type="protein sequence ID" value="DAF93649.1"/>
    <property type="molecule type" value="Genomic_DNA"/>
</dbReference>
<protein>
    <submittedName>
        <fullName evidence="1">Uncharacterized protein</fullName>
    </submittedName>
</protein>
<reference evidence="1" key="1">
    <citation type="journal article" date="2021" name="Proc. Natl. Acad. Sci. U.S.A.">
        <title>A Catalog of Tens of Thousands of Viruses from Human Metagenomes Reveals Hidden Associations with Chronic Diseases.</title>
        <authorList>
            <person name="Tisza M.J."/>
            <person name="Buck C.B."/>
        </authorList>
    </citation>
    <scope>NUCLEOTIDE SEQUENCE</scope>
    <source>
        <strain evidence="1">Ctshb19</strain>
    </source>
</reference>
<organism evidence="1">
    <name type="scientific">Myoviridae sp. ctshb19</name>
    <dbReference type="NCBI Taxonomy" id="2825194"/>
    <lineage>
        <taxon>Viruses</taxon>
        <taxon>Duplodnaviria</taxon>
        <taxon>Heunggongvirae</taxon>
        <taxon>Uroviricota</taxon>
        <taxon>Caudoviricetes</taxon>
    </lineage>
</organism>
<sequence>MEKSELMRYNEARRMLLSAVSQLSRMRHRIARIENPDLELRFNPEEFPKTETLSDILEEMEKLVKPTMEAKAILDSKPEGTMLEIIRVAHLMGIKA</sequence>
<name>A0A8S5UGM1_9CAUD</name>
<proteinExistence type="predicted"/>